<dbReference type="Proteomes" id="UP000799118">
    <property type="component" value="Unassembled WGS sequence"/>
</dbReference>
<protein>
    <submittedName>
        <fullName evidence="2">Uncharacterized protein</fullName>
    </submittedName>
</protein>
<keyword evidence="3" id="KW-1185">Reference proteome</keyword>
<name>A0A6A4GCE0_9AGAR</name>
<evidence type="ECO:0000313" key="2">
    <source>
        <dbReference type="EMBL" id="KAE9383068.1"/>
    </source>
</evidence>
<dbReference type="EMBL" id="ML770727">
    <property type="protein sequence ID" value="KAE9383068.1"/>
    <property type="molecule type" value="Genomic_DNA"/>
</dbReference>
<dbReference type="AlphaFoldDB" id="A0A6A4GCE0"/>
<feature type="region of interest" description="Disordered" evidence="1">
    <location>
        <begin position="124"/>
        <end position="146"/>
    </location>
</feature>
<gene>
    <name evidence="2" type="ORF">BT96DRAFT_1009685</name>
</gene>
<feature type="compositionally biased region" description="Basic and acidic residues" evidence="1">
    <location>
        <begin position="1"/>
        <end position="15"/>
    </location>
</feature>
<accession>A0A6A4GCE0</accession>
<reference evidence="2" key="1">
    <citation type="journal article" date="2019" name="Environ. Microbiol.">
        <title>Fungal ecological strategies reflected in gene transcription - a case study of two litter decomposers.</title>
        <authorList>
            <person name="Barbi F."/>
            <person name="Kohler A."/>
            <person name="Barry K."/>
            <person name="Baskaran P."/>
            <person name="Daum C."/>
            <person name="Fauchery L."/>
            <person name="Ihrmark K."/>
            <person name="Kuo A."/>
            <person name="LaButti K."/>
            <person name="Lipzen A."/>
            <person name="Morin E."/>
            <person name="Grigoriev I.V."/>
            <person name="Henrissat B."/>
            <person name="Lindahl B."/>
            <person name="Martin F."/>
        </authorList>
    </citation>
    <scope>NUCLEOTIDE SEQUENCE</scope>
    <source>
        <strain evidence="2">JB14</strain>
    </source>
</reference>
<evidence type="ECO:0000256" key="1">
    <source>
        <dbReference type="SAM" id="MobiDB-lite"/>
    </source>
</evidence>
<feature type="compositionally biased region" description="Acidic residues" evidence="1">
    <location>
        <begin position="125"/>
        <end position="146"/>
    </location>
</feature>
<feature type="region of interest" description="Disordered" evidence="1">
    <location>
        <begin position="1"/>
        <end position="37"/>
    </location>
</feature>
<evidence type="ECO:0000313" key="3">
    <source>
        <dbReference type="Proteomes" id="UP000799118"/>
    </source>
</evidence>
<feature type="compositionally biased region" description="Basic and acidic residues" evidence="1">
    <location>
        <begin position="24"/>
        <end position="37"/>
    </location>
</feature>
<organism evidence="2 3">
    <name type="scientific">Gymnopus androsaceus JB14</name>
    <dbReference type="NCBI Taxonomy" id="1447944"/>
    <lineage>
        <taxon>Eukaryota</taxon>
        <taxon>Fungi</taxon>
        <taxon>Dikarya</taxon>
        <taxon>Basidiomycota</taxon>
        <taxon>Agaricomycotina</taxon>
        <taxon>Agaricomycetes</taxon>
        <taxon>Agaricomycetidae</taxon>
        <taxon>Agaricales</taxon>
        <taxon>Marasmiineae</taxon>
        <taxon>Omphalotaceae</taxon>
        <taxon>Gymnopus</taxon>
    </lineage>
</organism>
<proteinExistence type="predicted"/>
<sequence length="146" mass="16983">MDAGEEKQNRKRQAEYDISLVTDKQQRDAKRQKKQDDEYQTLLSLDPVYVDPSSFPKKFMKADIVLQLNWHRTFSPARANVPKKSHCGDTCLKLLETLLKVMGEFWKAGRSIEECIRAIEGVDSQVEDQEDTQIEDEDMDDYDEHA</sequence>